<dbReference type="AlphaFoldDB" id="A0AAN9N7U2"/>
<comment type="caution">
    <text evidence="1">The sequence shown here is derived from an EMBL/GenBank/DDBJ whole genome shotgun (WGS) entry which is preliminary data.</text>
</comment>
<dbReference type="Proteomes" id="UP001374584">
    <property type="component" value="Unassembled WGS sequence"/>
</dbReference>
<reference evidence="1 2" key="1">
    <citation type="submission" date="2024-01" db="EMBL/GenBank/DDBJ databases">
        <title>The genomes of 5 underutilized Papilionoideae crops provide insights into root nodulation and disease resistanc.</title>
        <authorList>
            <person name="Jiang F."/>
        </authorList>
    </citation>
    <scope>NUCLEOTIDE SEQUENCE [LARGE SCALE GENOMIC DNA]</scope>
    <source>
        <strain evidence="1">JINMINGXINNONG_FW02</strain>
        <tissue evidence="1">Leaves</tissue>
    </source>
</reference>
<name>A0AAN9N7U2_PHACN</name>
<dbReference type="EMBL" id="JAYMYR010000004">
    <property type="protein sequence ID" value="KAK7368249.1"/>
    <property type="molecule type" value="Genomic_DNA"/>
</dbReference>
<evidence type="ECO:0000313" key="1">
    <source>
        <dbReference type="EMBL" id="KAK7368249.1"/>
    </source>
</evidence>
<evidence type="ECO:0000313" key="2">
    <source>
        <dbReference type="Proteomes" id="UP001374584"/>
    </source>
</evidence>
<accession>A0AAN9N7U2</accession>
<gene>
    <name evidence="1" type="ORF">VNO80_10273</name>
</gene>
<proteinExistence type="predicted"/>
<protein>
    <submittedName>
        <fullName evidence="1">Uncharacterized protein</fullName>
    </submittedName>
</protein>
<keyword evidence="2" id="KW-1185">Reference proteome</keyword>
<sequence length="158" mass="17859">MKKGDHNTMQTLCKFADDAFGCFAWFFGLTGVKKGEYKQRSCTLMDLKVCLLEVELSSGFKKIGNEAEAHHEGHICISSSCCGQGAIWCRLRESCCKFATAALYWLWVDLDHLAFLGRNLIYEELELEKCSSSTKFSYAFTKRRKQSCYAAAMVCVRG</sequence>
<organism evidence="1 2">
    <name type="scientific">Phaseolus coccineus</name>
    <name type="common">Scarlet runner bean</name>
    <name type="synonym">Phaseolus multiflorus</name>
    <dbReference type="NCBI Taxonomy" id="3886"/>
    <lineage>
        <taxon>Eukaryota</taxon>
        <taxon>Viridiplantae</taxon>
        <taxon>Streptophyta</taxon>
        <taxon>Embryophyta</taxon>
        <taxon>Tracheophyta</taxon>
        <taxon>Spermatophyta</taxon>
        <taxon>Magnoliopsida</taxon>
        <taxon>eudicotyledons</taxon>
        <taxon>Gunneridae</taxon>
        <taxon>Pentapetalae</taxon>
        <taxon>rosids</taxon>
        <taxon>fabids</taxon>
        <taxon>Fabales</taxon>
        <taxon>Fabaceae</taxon>
        <taxon>Papilionoideae</taxon>
        <taxon>50 kb inversion clade</taxon>
        <taxon>NPAAA clade</taxon>
        <taxon>indigoferoid/millettioid clade</taxon>
        <taxon>Phaseoleae</taxon>
        <taxon>Phaseolus</taxon>
    </lineage>
</organism>